<gene>
    <name evidence="1" type="ORF">MEUPH1_LOCUS10233</name>
</gene>
<dbReference type="AlphaFoldDB" id="A0AAV0WEJ1"/>
<dbReference type="EMBL" id="CARXXK010000002">
    <property type="protein sequence ID" value="CAI6354202.1"/>
    <property type="molecule type" value="Genomic_DNA"/>
</dbReference>
<keyword evidence="2" id="KW-1185">Reference proteome</keyword>
<accession>A0AAV0WEJ1</accession>
<protein>
    <recommendedName>
        <fullName evidence="3">BEN domain-containing protein</fullName>
    </recommendedName>
</protein>
<evidence type="ECO:0000313" key="2">
    <source>
        <dbReference type="Proteomes" id="UP001160148"/>
    </source>
</evidence>
<evidence type="ECO:0008006" key="3">
    <source>
        <dbReference type="Google" id="ProtNLM"/>
    </source>
</evidence>
<organism evidence="1 2">
    <name type="scientific">Macrosiphum euphorbiae</name>
    <name type="common">potato aphid</name>
    <dbReference type="NCBI Taxonomy" id="13131"/>
    <lineage>
        <taxon>Eukaryota</taxon>
        <taxon>Metazoa</taxon>
        <taxon>Ecdysozoa</taxon>
        <taxon>Arthropoda</taxon>
        <taxon>Hexapoda</taxon>
        <taxon>Insecta</taxon>
        <taxon>Pterygota</taxon>
        <taxon>Neoptera</taxon>
        <taxon>Paraneoptera</taxon>
        <taxon>Hemiptera</taxon>
        <taxon>Sternorrhyncha</taxon>
        <taxon>Aphidomorpha</taxon>
        <taxon>Aphidoidea</taxon>
        <taxon>Aphididae</taxon>
        <taxon>Macrosiphini</taxon>
        <taxon>Macrosiphum</taxon>
    </lineage>
</organism>
<evidence type="ECO:0000313" key="1">
    <source>
        <dbReference type="EMBL" id="CAI6354202.1"/>
    </source>
</evidence>
<sequence>MCPDESDDDDNGLNFKILPLYKEVVSTPSFTQEPINCGASTSTVTKPFCAEINREETVHYTELMPKIVGQIEYPQNHNFVEDTSCFIPITHDSPLNFNGYDRCSSQVDEKLNNIISEQIAIKLLLNRILSKLETNTLSNNSQKSIDLDGSFVYKFPMKNTEEFGSVQNCILHEFDFKAKLAKYFIKNIGGNTPKNHVSRGRNISTKIGDSDLIKIMKKSIQESCTNTAMTDSEFEKVVSEWLRHANTRCSRQTN</sequence>
<comment type="caution">
    <text evidence="1">The sequence shown here is derived from an EMBL/GenBank/DDBJ whole genome shotgun (WGS) entry which is preliminary data.</text>
</comment>
<proteinExistence type="predicted"/>
<reference evidence="1 2" key="1">
    <citation type="submission" date="2023-01" db="EMBL/GenBank/DDBJ databases">
        <authorList>
            <person name="Whitehead M."/>
        </authorList>
    </citation>
    <scope>NUCLEOTIDE SEQUENCE [LARGE SCALE GENOMIC DNA]</scope>
</reference>
<name>A0AAV0WEJ1_9HEMI</name>
<dbReference type="Proteomes" id="UP001160148">
    <property type="component" value="Unassembled WGS sequence"/>
</dbReference>